<sequence>MTVPPTRTVEDTCSEGRVKATSVWHSANEVIVVDSLKLVYVLTRKTGCTTMMQSLNLKFGARLDSCKRFNTECAFGYEEERYWMSKTRCSSKCITDDSEINGYFWFGVARDPLARFYSAVQQAKNAAFNLDLPEGSQGCANSKKNSDMIPCPGATLQDAEEALDKITSGDCDFDQHLESQAAALSTAMSNGEARVPLDYILRTEHLADDFAAMIQHIGDVTRSKRIDKKIGDTIELLRSKSRESAHQVDYRTDELDARVRDVYKQDFACFDYADEDNNLQ</sequence>
<reference evidence="1 2" key="1">
    <citation type="journal article" date="2023" name="Commun. Biol.">
        <title>Genome analysis of Parmales, the sister group of diatoms, reveals the evolutionary specialization of diatoms from phago-mixotrophs to photoautotrophs.</title>
        <authorList>
            <person name="Ban H."/>
            <person name="Sato S."/>
            <person name="Yoshikawa S."/>
            <person name="Yamada K."/>
            <person name="Nakamura Y."/>
            <person name="Ichinomiya M."/>
            <person name="Sato N."/>
            <person name="Blanc-Mathieu R."/>
            <person name="Endo H."/>
            <person name="Kuwata A."/>
            <person name="Ogata H."/>
        </authorList>
    </citation>
    <scope>NUCLEOTIDE SEQUENCE [LARGE SCALE GENOMIC DNA]</scope>
</reference>
<proteinExistence type="predicted"/>
<evidence type="ECO:0000313" key="2">
    <source>
        <dbReference type="Proteomes" id="UP001165060"/>
    </source>
</evidence>
<gene>
    <name evidence="1" type="ORF">TeGR_g719</name>
</gene>
<comment type="caution">
    <text evidence="1">The sequence shown here is derived from an EMBL/GenBank/DDBJ whole genome shotgun (WGS) entry which is preliminary data.</text>
</comment>
<dbReference type="InterPro" id="IPR005331">
    <property type="entry name" value="Sulfotransferase"/>
</dbReference>
<organism evidence="1 2">
    <name type="scientific">Tetraparma gracilis</name>
    <dbReference type="NCBI Taxonomy" id="2962635"/>
    <lineage>
        <taxon>Eukaryota</taxon>
        <taxon>Sar</taxon>
        <taxon>Stramenopiles</taxon>
        <taxon>Ochrophyta</taxon>
        <taxon>Bolidophyceae</taxon>
        <taxon>Parmales</taxon>
        <taxon>Triparmaceae</taxon>
        <taxon>Tetraparma</taxon>
    </lineage>
</organism>
<keyword evidence="2" id="KW-1185">Reference proteome</keyword>
<dbReference type="EMBL" id="BRYB01001613">
    <property type="protein sequence ID" value="GMI29703.1"/>
    <property type="molecule type" value="Genomic_DNA"/>
</dbReference>
<evidence type="ECO:0000313" key="1">
    <source>
        <dbReference type="EMBL" id="GMI29703.1"/>
    </source>
</evidence>
<name>A0ABQ6MPN8_9STRA</name>
<dbReference type="Pfam" id="PF03567">
    <property type="entry name" value="Sulfotransfer_2"/>
    <property type="match status" value="1"/>
</dbReference>
<dbReference type="Proteomes" id="UP001165060">
    <property type="component" value="Unassembled WGS sequence"/>
</dbReference>
<accession>A0ABQ6MPN8</accession>
<protein>
    <submittedName>
        <fullName evidence="1">Uncharacterized protein</fullName>
    </submittedName>
</protein>